<organism evidence="3 4">
    <name type="scientific">Candidatus Giovannonibacteria bacterium RIFCSPHIGHO2_01_FULL_45_23</name>
    <dbReference type="NCBI Taxonomy" id="1798325"/>
    <lineage>
        <taxon>Bacteria</taxon>
        <taxon>Candidatus Giovannoniibacteriota</taxon>
    </lineage>
</organism>
<keyword evidence="1" id="KW-0812">Transmembrane</keyword>
<feature type="transmembrane region" description="Helical" evidence="1">
    <location>
        <begin position="280"/>
        <end position="298"/>
    </location>
</feature>
<accession>A0A1F5VJ68</accession>
<reference evidence="3 4" key="1">
    <citation type="journal article" date="2016" name="Nat. Commun.">
        <title>Thousands of microbial genomes shed light on interconnected biogeochemical processes in an aquifer system.</title>
        <authorList>
            <person name="Anantharaman K."/>
            <person name="Brown C.T."/>
            <person name="Hug L.A."/>
            <person name="Sharon I."/>
            <person name="Castelle C.J."/>
            <person name="Probst A.J."/>
            <person name="Thomas B.C."/>
            <person name="Singh A."/>
            <person name="Wilkins M.J."/>
            <person name="Karaoz U."/>
            <person name="Brodie E.L."/>
            <person name="Williams K.H."/>
            <person name="Hubbard S.S."/>
            <person name="Banfield J.F."/>
        </authorList>
    </citation>
    <scope>NUCLEOTIDE SEQUENCE [LARGE SCALE GENOMIC DNA]</scope>
</reference>
<comment type="caution">
    <text evidence="3">The sequence shown here is derived from an EMBL/GenBank/DDBJ whole genome shotgun (WGS) entry which is preliminary data.</text>
</comment>
<evidence type="ECO:0000313" key="4">
    <source>
        <dbReference type="Proteomes" id="UP000179251"/>
    </source>
</evidence>
<feature type="transmembrane region" description="Helical" evidence="1">
    <location>
        <begin position="318"/>
        <end position="340"/>
    </location>
</feature>
<evidence type="ECO:0000256" key="2">
    <source>
        <dbReference type="SAM" id="SignalP"/>
    </source>
</evidence>
<feature type="transmembrane region" description="Helical" evidence="1">
    <location>
        <begin position="145"/>
        <end position="163"/>
    </location>
</feature>
<feature type="transmembrane region" description="Helical" evidence="1">
    <location>
        <begin position="255"/>
        <end position="274"/>
    </location>
</feature>
<feature type="transmembrane region" description="Helical" evidence="1">
    <location>
        <begin position="352"/>
        <end position="369"/>
    </location>
</feature>
<evidence type="ECO:0000313" key="3">
    <source>
        <dbReference type="EMBL" id="OGF63503.1"/>
    </source>
</evidence>
<proteinExistence type="predicted"/>
<sequence length="949" mass="103410">MRKKNKKFQIPIASIILLSLVLSFSAIGSAYAVGEIITPPKSASTNSILAGAGKTIAQYAVGALGAVGAALIGIMAHLTNLGGAFFDLSLNYNLDLRDKLVSVYSGWIVSRDIANLLFILILLGISIATILRISTHQAKSLLPRLIIIALLINFSFSIGLVVIDFTNILGKQFYDVITENGAKRVSEIIMQKTKVQAVFDDRDADLAAQNTWLQRMFKTLVRQDAFGPIGQLWLQLTNAAGNDLDQALIFAKISWGNLIILAVITFVFFVGGIILLIRPVILALLLTLAPIAFLFYILPDTESYWKKWWSTLISHSFFLPAFLFLLYVAILLITSVSAGLPSGSALNNAPLVFNYILSIILLLAALILGKSMGVYGADTAMAWSTAGRKWLTGAVGGLAARYTTGLLGTAITPVAAKFQETRFGQVFGTAPTKFAGWLKGLGGAETRAGAMADFAKQLTPERQAKYFAGLNAQEKVALLGKMTPEQQAEMTEFMSPADRMLAEGIIKRQMPLVAAAKFDLESWKRLSPPEQTAQFGNYSPEAQAQILRSFPDDEKRAEFVLKKLSGAAQSSAKNILASPAFITAEQLSYNKAEKRQEMRNAELQGGTAFEDFINSKTEEEQKTYFKATEDRQRILWLEKKHADAAALGQYQKFVQLELNPEEQAKFHSEVLRRVSTPAVTSYIGALPQAEAEKVVVTLSADQQAALYIQWAKDKPRLSVVEKATGALSADQKKNFYVSLAQQVGQKNAGEIADILISLPPEAQNIVIQRNPQKIISVVDYVKGANPDVHARIASIAIKQGGMKRDTIKTIITPEIIKHPEMIETIISSGSMGSVEAITGRDKAKIEALQGAISNSLAQAAKDIGKIAHTKTKLRASKPFQDLKAASGGVISDEDAFEEVLKTEKEFRAEALAETMEEKNNRLMAKQIRDTLAGIASAAHQEILDRLLGT</sequence>
<feature type="chain" id="PRO_5009521986" evidence="2">
    <location>
        <begin position="33"/>
        <end position="949"/>
    </location>
</feature>
<keyword evidence="1" id="KW-1133">Transmembrane helix</keyword>
<keyword evidence="1" id="KW-0472">Membrane</keyword>
<feature type="transmembrane region" description="Helical" evidence="1">
    <location>
        <begin position="113"/>
        <end position="133"/>
    </location>
</feature>
<gene>
    <name evidence="3" type="ORF">A2834_01500</name>
</gene>
<dbReference type="AlphaFoldDB" id="A0A1F5VJ68"/>
<feature type="transmembrane region" description="Helical" evidence="1">
    <location>
        <begin position="56"/>
        <end position="78"/>
    </location>
</feature>
<keyword evidence="2" id="KW-0732">Signal</keyword>
<dbReference type="EMBL" id="MFHD01000002">
    <property type="protein sequence ID" value="OGF63503.1"/>
    <property type="molecule type" value="Genomic_DNA"/>
</dbReference>
<feature type="signal peptide" evidence="2">
    <location>
        <begin position="1"/>
        <end position="32"/>
    </location>
</feature>
<dbReference type="Proteomes" id="UP000179251">
    <property type="component" value="Unassembled WGS sequence"/>
</dbReference>
<dbReference type="STRING" id="1798325.A2834_01500"/>
<protein>
    <submittedName>
        <fullName evidence="3">Uncharacterized protein</fullName>
    </submittedName>
</protein>
<evidence type="ECO:0000256" key="1">
    <source>
        <dbReference type="SAM" id="Phobius"/>
    </source>
</evidence>
<name>A0A1F5VJ68_9BACT</name>